<dbReference type="InterPro" id="IPR006597">
    <property type="entry name" value="Sel1-like"/>
</dbReference>
<evidence type="ECO:0000313" key="3">
    <source>
        <dbReference type="Proteomes" id="UP001375382"/>
    </source>
</evidence>
<accession>A0ABU8CBA0</accession>
<protein>
    <submittedName>
        <fullName evidence="2">SEL1-like repeat protein</fullName>
    </submittedName>
</protein>
<dbReference type="SMART" id="SM00671">
    <property type="entry name" value="SEL1"/>
    <property type="match status" value="12"/>
</dbReference>
<keyword evidence="1" id="KW-0732">Signal</keyword>
<evidence type="ECO:0000256" key="1">
    <source>
        <dbReference type="SAM" id="SignalP"/>
    </source>
</evidence>
<dbReference type="PANTHER" id="PTHR11102:SF160">
    <property type="entry name" value="ERAD-ASSOCIATED E3 UBIQUITIN-PROTEIN LIGASE COMPONENT HRD3"/>
    <property type="match status" value="1"/>
</dbReference>
<dbReference type="SUPFAM" id="SSF81901">
    <property type="entry name" value="HCP-like"/>
    <property type="match status" value="3"/>
</dbReference>
<keyword evidence="3" id="KW-1185">Reference proteome</keyword>
<gene>
    <name evidence="2" type="ORF">MN202_16140</name>
</gene>
<proteinExistence type="predicted"/>
<dbReference type="Gene3D" id="1.25.40.10">
    <property type="entry name" value="Tetratricopeptide repeat domain"/>
    <property type="match status" value="3"/>
</dbReference>
<dbReference type="PANTHER" id="PTHR11102">
    <property type="entry name" value="SEL-1-LIKE PROTEIN"/>
    <property type="match status" value="1"/>
</dbReference>
<name>A0ABU8CBA0_9GAMM</name>
<sequence length="672" mass="75357">MKPLHSIKAFLLVLTLQLLLLPQSVVAVDAVAGHLQDRAAKAEQLFSLGFRYDTADGVAQDYALAHQYYQEAVTLGSVQAMHNLGALYNWGYGVQPNRQMALMLWEQAADLGNMYSSFNMGNAFQKGDGRSKDTEKALYYYMLSYNQGYEKGICQYAEMLSGDRALNSENIRLLLQPLARQGNTQCLNALVTLLYEDYEQHQDSQSLLYWAEFGASLNSADAVFTLALLYNFGQKGISADAEKAKSYYLKAIELSHPSAYANLGFMYETGKFGKPDVIQAKYYYEQAVAIGSVWGFNNLASFYRNGIGKVIDFEKALSLYTQAAEMGNANAHRNIGIMYQFGQGVTPDAYRAEEYLLKAVELGYPQALLDLGLLHLDASLPLHDKTIALTYFYQAVEQDIAGALEILTEQFAGEEREWFVRSQISGQIAYDLASHYQAENNKTEACKWFLVAFKRLQDDAYLEVMPCVAEKHYSDMPYLDPLDVAREWAAHQEWDANSLIGELYYYGIGIKQDKLQAASYFLQSYEHSTDDVARFNLGKMYLAGDGVAKDLIKAKYFLELAAEQGISIAAYELGKLYRYGVGVAADENKALAYTRQAAEYIDHADSAFSYANMLFEGYGQEPDIRLAIDWYDRAIQLGHADASCRLGKVLSSHFANAEEQTRAEQLQQKCGK</sequence>
<dbReference type="InterPro" id="IPR050767">
    <property type="entry name" value="Sel1_AlgK"/>
</dbReference>
<dbReference type="Proteomes" id="UP001375382">
    <property type="component" value="Unassembled WGS sequence"/>
</dbReference>
<dbReference type="EMBL" id="JALAAR010000015">
    <property type="protein sequence ID" value="MEH8018773.1"/>
    <property type="molecule type" value="Genomic_DNA"/>
</dbReference>
<dbReference type="InterPro" id="IPR011990">
    <property type="entry name" value="TPR-like_helical_dom_sf"/>
</dbReference>
<evidence type="ECO:0000313" key="2">
    <source>
        <dbReference type="EMBL" id="MEH8018773.1"/>
    </source>
</evidence>
<reference evidence="2 3" key="1">
    <citation type="journal article" date="2023" name="Ecotoxicol. Environ. Saf.">
        <title>Mercury remediation potential of mercury-resistant strain Rheinheimera metallidurans sp. nov. isolated from a municipal waste dumping site.</title>
        <authorList>
            <person name="Yadav V."/>
            <person name="Manjhi A."/>
            <person name="Vadakedath N."/>
        </authorList>
    </citation>
    <scope>NUCLEOTIDE SEQUENCE [LARGE SCALE GENOMIC DNA]</scope>
    <source>
        <strain evidence="2 3">E-49</strain>
    </source>
</reference>
<dbReference type="RefSeq" id="WP_335737173.1">
    <property type="nucleotide sequence ID" value="NZ_JALAAR010000015.1"/>
</dbReference>
<feature type="signal peptide" evidence="1">
    <location>
        <begin position="1"/>
        <end position="27"/>
    </location>
</feature>
<feature type="chain" id="PRO_5045293998" evidence="1">
    <location>
        <begin position="28"/>
        <end position="672"/>
    </location>
</feature>
<dbReference type="Pfam" id="PF08238">
    <property type="entry name" value="Sel1"/>
    <property type="match status" value="12"/>
</dbReference>
<organism evidence="2 3">
    <name type="scientific">Rheinheimera muenzenbergensis</name>
    <dbReference type="NCBI Taxonomy" id="1193628"/>
    <lineage>
        <taxon>Bacteria</taxon>
        <taxon>Pseudomonadati</taxon>
        <taxon>Pseudomonadota</taxon>
        <taxon>Gammaproteobacteria</taxon>
        <taxon>Chromatiales</taxon>
        <taxon>Chromatiaceae</taxon>
        <taxon>Rheinheimera</taxon>
    </lineage>
</organism>
<comment type="caution">
    <text evidence="2">The sequence shown here is derived from an EMBL/GenBank/DDBJ whole genome shotgun (WGS) entry which is preliminary data.</text>
</comment>